<dbReference type="Pfam" id="PF05691">
    <property type="entry name" value="Raffinose_syn"/>
    <property type="match status" value="1"/>
</dbReference>
<comment type="caution">
    <text evidence="2">The sequence shown here is derived from an EMBL/GenBank/DDBJ whole genome shotgun (WGS) entry which is preliminary data.</text>
</comment>
<evidence type="ECO:0000313" key="2">
    <source>
        <dbReference type="EMBL" id="KAK2999049.1"/>
    </source>
</evidence>
<keyword evidence="3" id="KW-1185">Reference proteome</keyword>
<accession>A0AA88V0W7</accession>
<gene>
    <name evidence="2" type="ORF">RJ639_023043</name>
</gene>
<protein>
    <submittedName>
        <fullName evidence="2">Uncharacterized protein</fullName>
    </submittedName>
</protein>
<organism evidence="2 3">
    <name type="scientific">Escallonia herrerae</name>
    <dbReference type="NCBI Taxonomy" id="1293975"/>
    <lineage>
        <taxon>Eukaryota</taxon>
        <taxon>Viridiplantae</taxon>
        <taxon>Streptophyta</taxon>
        <taxon>Embryophyta</taxon>
        <taxon>Tracheophyta</taxon>
        <taxon>Spermatophyta</taxon>
        <taxon>Magnoliopsida</taxon>
        <taxon>eudicotyledons</taxon>
        <taxon>Gunneridae</taxon>
        <taxon>Pentapetalae</taxon>
        <taxon>asterids</taxon>
        <taxon>campanulids</taxon>
        <taxon>Escalloniales</taxon>
        <taxon>Escalloniaceae</taxon>
        <taxon>Escallonia</taxon>
    </lineage>
</organism>
<dbReference type="EMBL" id="JAVXUP010003408">
    <property type="protein sequence ID" value="KAK2999049.1"/>
    <property type="molecule type" value="Genomic_DNA"/>
</dbReference>
<dbReference type="AlphaFoldDB" id="A0AA88V0W7"/>
<evidence type="ECO:0000313" key="3">
    <source>
        <dbReference type="Proteomes" id="UP001188597"/>
    </source>
</evidence>
<proteinExistence type="predicted"/>
<dbReference type="PANTHER" id="PTHR31268">
    <property type="match status" value="1"/>
</dbReference>
<dbReference type="Proteomes" id="UP001188597">
    <property type="component" value="Unassembled WGS sequence"/>
</dbReference>
<sequence length="390" mass="43965">MHEERGGRVKPAGDLDVLDHQNPCLLLAVVEGGGVASTATMRAPANVSTTEIDMEIVYFMLRFKLCLQKRYTTDHPLAKNHIFERLDNMWRCWRYELKQKYFVEGDRAKSLRNLNDPRVDKSQWEVLVNYWLTDEAKYIKDGKIRSRTEMYIVSRTHKDGTVLEFAKGKLVNTNTAKPKFTNHNSHFTTTTLKNLTHDRSLFPADTLASIALHRLSRLRRKLVAPSAAPANTTLQLFLFPVWFRLFLRLLLGCSTEAHSLPCFVSAVSPAVLLLRLSPNFSLSSLFAARLLFPVCCSAAPFQIQARDLLLVDQAGDRTSLWFVSKRTGVVGVFNSQGTGWCKVKKKTRIHDVSPSTLTCSVQATDVDVIAQVAEPDWNGGTVFYSQRSGN</sequence>
<reference evidence="2" key="1">
    <citation type="submission" date="2022-12" db="EMBL/GenBank/DDBJ databases">
        <title>Draft genome assemblies for two species of Escallonia (Escalloniales).</title>
        <authorList>
            <person name="Chanderbali A."/>
            <person name="Dervinis C."/>
            <person name="Anghel I."/>
            <person name="Soltis D."/>
            <person name="Soltis P."/>
            <person name="Zapata F."/>
        </authorList>
    </citation>
    <scope>NUCLEOTIDE SEQUENCE</scope>
    <source>
        <strain evidence="2">UCBG64.0493</strain>
        <tissue evidence="2">Leaf</tissue>
    </source>
</reference>
<name>A0AA88V0W7_9ASTE</name>
<evidence type="ECO:0000256" key="1">
    <source>
        <dbReference type="ARBA" id="ARBA00023277"/>
    </source>
</evidence>
<keyword evidence="1" id="KW-0119">Carbohydrate metabolism</keyword>
<dbReference type="InterPro" id="IPR008811">
    <property type="entry name" value="Glycosyl_hydrolases_36"/>
</dbReference>
<dbReference type="GO" id="GO:0052692">
    <property type="term" value="F:raffinose alpha-galactosidase activity"/>
    <property type="evidence" value="ECO:0007669"/>
    <property type="project" value="TreeGrafter"/>
</dbReference>
<dbReference type="PANTHER" id="PTHR31268:SF32">
    <property type="entry name" value="GALACTINOL--SUCROSE GALACTOSYLTRANSFERASE 2-RELATED"/>
    <property type="match status" value="1"/>
</dbReference>